<evidence type="ECO:0000313" key="1">
    <source>
        <dbReference type="EMBL" id="PKF68532.1"/>
    </source>
</evidence>
<dbReference type="AlphaFoldDB" id="A0A2N0X749"/>
<protein>
    <recommendedName>
        <fullName evidence="3">DAGKc domain-containing protein</fullName>
    </recommendedName>
</protein>
<reference evidence="1 2" key="1">
    <citation type="submission" date="2017-12" db="EMBL/GenBank/DDBJ databases">
        <title>Corynebacterium mastitidis 16-1433 Genome.</title>
        <authorList>
            <person name="Gulvik C.A."/>
        </authorList>
    </citation>
    <scope>NUCLEOTIDE SEQUENCE [LARGE SCALE GENOMIC DNA]</scope>
    <source>
        <strain evidence="1 2">16-1433</strain>
    </source>
</reference>
<dbReference type="OrthoDB" id="5189801at2"/>
<sequence>MSTMRTIFLHCGPTPLPLGPDAHRLSEVPTRQELALIDAAAAQALPHDPTPSLDEIAAQPDVAHLAEPRPAPQAGALAEPLRVVVIGSDAALSAVLTRAMRADYLWAEFGYVPTGDSPAATNWGLPGGRSARADALALAAEAPVLPAPLIRTDSGVAVAGSATLTHWDNTEYTGEIIVDDHRLLLHGDNERPLFGHYGARLVPMTTAPGIAAVELRTPTAGGPAEEAAGRRGSGLGALVGRRVGPRGVERLWNSPGTRWLVRGAEQPVGVVDPATLATGRAVQSGGENIRVTVDGVSAKRPVKRVTFYRHLRDLQIARP</sequence>
<evidence type="ECO:0008006" key="3">
    <source>
        <dbReference type="Google" id="ProtNLM"/>
    </source>
</evidence>
<accession>A0A2N0X749</accession>
<dbReference type="Proteomes" id="UP000233249">
    <property type="component" value="Unassembled WGS sequence"/>
</dbReference>
<gene>
    <name evidence="1" type="ORF">CXB45_06465</name>
</gene>
<evidence type="ECO:0000313" key="2">
    <source>
        <dbReference type="Proteomes" id="UP000233249"/>
    </source>
</evidence>
<dbReference type="EMBL" id="PJAF01000016">
    <property type="protein sequence ID" value="PKF68532.1"/>
    <property type="molecule type" value="Genomic_DNA"/>
</dbReference>
<proteinExistence type="predicted"/>
<name>A0A2N0X749_9CORY</name>
<comment type="caution">
    <text evidence="1">The sequence shown here is derived from an EMBL/GenBank/DDBJ whole genome shotgun (WGS) entry which is preliminary data.</text>
</comment>
<organism evidence="1 2">
    <name type="scientific">Corynebacterium mastitidis</name>
    <dbReference type="NCBI Taxonomy" id="161890"/>
    <lineage>
        <taxon>Bacteria</taxon>
        <taxon>Bacillati</taxon>
        <taxon>Actinomycetota</taxon>
        <taxon>Actinomycetes</taxon>
        <taxon>Mycobacteriales</taxon>
        <taxon>Corynebacteriaceae</taxon>
        <taxon>Corynebacterium</taxon>
    </lineage>
</organism>
<dbReference type="STRING" id="1121365.GCA_000375365_00614"/>